<gene>
    <name evidence="1" type="ORF">BECKSD772D_GA0070982_10383</name>
</gene>
<reference evidence="1" key="1">
    <citation type="submission" date="2019-02" db="EMBL/GenBank/DDBJ databases">
        <authorList>
            <person name="Gruber-Vodicka R. H."/>
            <person name="Seah K. B. B."/>
        </authorList>
    </citation>
    <scope>NUCLEOTIDE SEQUENCE</scope>
    <source>
        <strain evidence="1">BECK_S127</strain>
    </source>
</reference>
<name>A0A451BLM6_9GAMM</name>
<dbReference type="AlphaFoldDB" id="A0A451BLM6"/>
<evidence type="ECO:0000313" key="1">
    <source>
        <dbReference type="EMBL" id="VFK79156.1"/>
    </source>
</evidence>
<accession>A0A451BLM6</accession>
<dbReference type="EMBL" id="CAADHB010000038">
    <property type="protein sequence ID" value="VFK79156.1"/>
    <property type="molecule type" value="Genomic_DNA"/>
</dbReference>
<protein>
    <recommendedName>
        <fullName evidence="2">Lipoprotein-attachment site-containing protein</fullName>
    </recommendedName>
</protein>
<organism evidence="1">
    <name type="scientific">Candidatus Kentrum sp. SD</name>
    <dbReference type="NCBI Taxonomy" id="2126332"/>
    <lineage>
        <taxon>Bacteria</taxon>
        <taxon>Pseudomonadati</taxon>
        <taxon>Pseudomonadota</taxon>
        <taxon>Gammaproteobacteria</taxon>
        <taxon>Candidatus Kentrum</taxon>
    </lineage>
</organism>
<sequence>MKAVANKIREFRWLLVALALVPAIGLQVGCGQKGDLYYADEVKPPPAETKKETAEEE</sequence>
<proteinExistence type="predicted"/>
<evidence type="ECO:0008006" key="2">
    <source>
        <dbReference type="Google" id="ProtNLM"/>
    </source>
</evidence>